<evidence type="ECO:0000313" key="2">
    <source>
        <dbReference type="EMBL" id="KAI5405762.1"/>
    </source>
</evidence>
<name>A0A9D4WQ06_PEA</name>
<evidence type="ECO:0000256" key="1">
    <source>
        <dbReference type="SAM" id="MobiDB-lite"/>
    </source>
</evidence>
<dbReference type="AlphaFoldDB" id="A0A9D4WQ06"/>
<comment type="caution">
    <text evidence="2">The sequence shown here is derived from an EMBL/GenBank/DDBJ whole genome shotgun (WGS) entry which is preliminary data.</text>
</comment>
<accession>A0A9D4WQ06</accession>
<dbReference type="EMBL" id="JAMSHJ010000005">
    <property type="protein sequence ID" value="KAI5405762.1"/>
    <property type="molecule type" value="Genomic_DNA"/>
</dbReference>
<feature type="region of interest" description="Disordered" evidence="1">
    <location>
        <begin position="38"/>
        <end position="59"/>
    </location>
</feature>
<gene>
    <name evidence="2" type="ORF">KIW84_052504</name>
</gene>
<keyword evidence="3" id="KW-1185">Reference proteome</keyword>
<reference evidence="2 3" key="1">
    <citation type="journal article" date="2022" name="Nat. Genet.">
        <title>Improved pea reference genome and pan-genome highlight genomic features and evolutionary characteristics.</title>
        <authorList>
            <person name="Yang T."/>
            <person name="Liu R."/>
            <person name="Luo Y."/>
            <person name="Hu S."/>
            <person name="Wang D."/>
            <person name="Wang C."/>
            <person name="Pandey M.K."/>
            <person name="Ge S."/>
            <person name="Xu Q."/>
            <person name="Li N."/>
            <person name="Li G."/>
            <person name="Huang Y."/>
            <person name="Saxena R.K."/>
            <person name="Ji Y."/>
            <person name="Li M."/>
            <person name="Yan X."/>
            <person name="He Y."/>
            <person name="Liu Y."/>
            <person name="Wang X."/>
            <person name="Xiang C."/>
            <person name="Varshney R.K."/>
            <person name="Ding H."/>
            <person name="Gao S."/>
            <person name="Zong X."/>
        </authorList>
    </citation>
    <scope>NUCLEOTIDE SEQUENCE [LARGE SCALE GENOMIC DNA]</scope>
    <source>
        <strain evidence="2 3">cv. Zhongwan 6</strain>
    </source>
</reference>
<evidence type="ECO:0000313" key="3">
    <source>
        <dbReference type="Proteomes" id="UP001058974"/>
    </source>
</evidence>
<feature type="compositionally biased region" description="Pro residues" evidence="1">
    <location>
        <begin position="43"/>
        <end position="58"/>
    </location>
</feature>
<sequence>MDQFQTELAEMRASMAQFMNMMQGVAQGQEELRAMVQRQEAATPPPNHAPPEGNPVPDTPAAAINNYAVGDELGGIRINGQPIAPDAANARVIHASARDRVPIIDRQEDLFSMLSEDGDVPGRNNERDRKVEALAEKIRAMESQNSLGFDVTNMGLVEGLRIPHKFKAPSFDKYNGTSCPRTHVQAYYRKISAYTDDEKMWMYFFQDSLSGASLDCTSTTWTWHRAGLSYRVYVKNPMKASRSMPRGGVNWLLEFNPLCWRGS</sequence>
<dbReference type="Proteomes" id="UP001058974">
    <property type="component" value="Chromosome 5"/>
</dbReference>
<proteinExistence type="predicted"/>
<dbReference type="Gramene" id="Psat05G0250400-T1">
    <property type="protein sequence ID" value="KAI5405762.1"/>
    <property type="gene ID" value="KIW84_052504"/>
</dbReference>
<organism evidence="2 3">
    <name type="scientific">Pisum sativum</name>
    <name type="common">Garden pea</name>
    <name type="synonym">Lathyrus oleraceus</name>
    <dbReference type="NCBI Taxonomy" id="3888"/>
    <lineage>
        <taxon>Eukaryota</taxon>
        <taxon>Viridiplantae</taxon>
        <taxon>Streptophyta</taxon>
        <taxon>Embryophyta</taxon>
        <taxon>Tracheophyta</taxon>
        <taxon>Spermatophyta</taxon>
        <taxon>Magnoliopsida</taxon>
        <taxon>eudicotyledons</taxon>
        <taxon>Gunneridae</taxon>
        <taxon>Pentapetalae</taxon>
        <taxon>rosids</taxon>
        <taxon>fabids</taxon>
        <taxon>Fabales</taxon>
        <taxon>Fabaceae</taxon>
        <taxon>Papilionoideae</taxon>
        <taxon>50 kb inversion clade</taxon>
        <taxon>NPAAA clade</taxon>
        <taxon>Hologalegina</taxon>
        <taxon>IRL clade</taxon>
        <taxon>Fabeae</taxon>
        <taxon>Lathyrus</taxon>
    </lineage>
</organism>
<protein>
    <submittedName>
        <fullName evidence="2">Uncharacterized protein</fullName>
    </submittedName>
</protein>